<dbReference type="InterPro" id="IPR051674">
    <property type="entry name" value="Malate_Decarboxylase"/>
</dbReference>
<sequence>MSHHSPGYSLSIRLRYPDAPGFLGKLTSRIGEADGLIGAIDVVDSRDGKITRDITVSASTVEHGQQIAESLRQMPDLEVVHVSDRVFLMHLGGKLEIAPRFPIKTRDDLSMAYTPGVARVCEAIHQDPESAFTLTIKRNMVAVISDGSAILGLGNLGPKAAMPVMEGKAVLFKEFAGVDAFPICLDTQDTEAIIATCRYLAPTFGGINLEDISAPRCVEIEERLEAELEIPVFHDDQHGTAIVVLAALTNALKIVQKKMEELKVVINGAGAAGVAIAKLMHAVGATNLVVCDSTGAINQKRAELNPLKVWLAENTNPSQESGKLADVMQDADVFVGVSAKNVLTVEDVQLMARDAIVFALANPDPEIRPELAAPHVKIMATGRSDFPNQINNVLCFPGLFRGLLDVRAREVNLEMKLAAARAIAETIPENDLLPDYIIPSVFDRRVALAVAEAVSRTAIETGSARKTQMPGVPNTGS</sequence>
<dbReference type="Gene3D" id="3.30.70.260">
    <property type="match status" value="1"/>
</dbReference>
<dbReference type="PIRSF" id="PIRSF000106">
    <property type="entry name" value="ME"/>
    <property type="match status" value="1"/>
</dbReference>
<evidence type="ECO:0000256" key="7">
    <source>
        <dbReference type="PIRSR" id="PIRSR000106-2"/>
    </source>
</evidence>
<feature type="binding site" evidence="7">
    <location>
        <position position="391"/>
    </location>
    <ligand>
        <name>(S)-malate</name>
        <dbReference type="ChEBI" id="CHEBI:15589"/>
    </ligand>
</feature>
<dbReference type="GO" id="GO:0051287">
    <property type="term" value="F:NAD binding"/>
    <property type="evidence" value="ECO:0007669"/>
    <property type="project" value="InterPro"/>
</dbReference>
<proteinExistence type="inferred from homology"/>
<reference evidence="11 12" key="1">
    <citation type="submission" date="2019-02" db="EMBL/GenBank/DDBJ databases">
        <title>Deep-cultivation of Planctomycetes and their phenomic and genomic characterization uncovers novel biology.</title>
        <authorList>
            <person name="Wiegand S."/>
            <person name="Jogler M."/>
            <person name="Boedeker C."/>
            <person name="Pinto D."/>
            <person name="Vollmers J."/>
            <person name="Rivas-Marin E."/>
            <person name="Kohn T."/>
            <person name="Peeters S.H."/>
            <person name="Heuer A."/>
            <person name="Rast P."/>
            <person name="Oberbeckmann S."/>
            <person name="Bunk B."/>
            <person name="Jeske O."/>
            <person name="Meyerdierks A."/>
            <person name="Storesund J.E."/>
            <person name="Kallscheuer N."/>
            <person name="Luecker S."/>
            <person name="Lage O.M."/>
            <person name="Pohl T."/>
            <person name="Merkel B.J."/>
            <person name="Hornburger P."/>
            <person name="Mueller R.-W."/>
            <person name="Bruemmer F."/>
            <person name="Labrenz M."/>
            <person name="Spormann A.M."/>
            <person name="Op den Camp H."/>
            <person name="Overmann J."/>
            <person name="Amann R."/>
            <person name="Jetten M.S.M."/>
            <person name="Mascher T."/>
            <person name="Medema M.H."/>
            <person name="Devos D.P."/>
            <person name="Kaster A.-K."/>
            <person name="Ovreas L."/>
            <person name="Rohde M."/>
            <person name="Galperin M.Y."/>
            <person name="Jogler C."/>
        </authorList>
    </citation>
    <scope>NUCLEOTIDE SEQUENCE [LARGE SCALE GENOMIC DNA]</scope>
    <source>
        <strain evidence="11 12">Q31a</strain>
    </source>
</reference>
<dbReference type="PRINTS" id="PR00072">
    <property type="entry name" value="MALOXRDTASE"/>
</dbReference>
<feature type="binding site" evidence="8">
    <location>
        <position position="211"/>
    </location>
    <ligand>
        <name>a divalent metal cation</name>
        <dbReference type="ChEBI" id="CHEBI:60240"/>
    </ligand>
</feature>
<feature type="binding site" evidence="8">
    <location>
        <position position="236"/>
    </location>
    <ligand>
        <name>a divalent metal cation</name>
        <dbReference type="ChEBI" id="CHEBI:60240"/>
    </ligand>
</feature>
<accession>A0A518G930</accession>
<dbReference type="EMBL" id="CP036298">
    <property type="protein sequence ID" value="QDV25083.1"/>
    <property type="molecule type" value="Genomic_DNA"/>
</dbReference>
<evidence type="ECO:0000256" key="1">
    <source>
        <dbReference type="ARBA" id="ARBA00001936"/>
    </source>
</evidence>
<keyword evidence="12" id="KW-1185">Reference proteome</keyword>
<dbReference type="Pfam" id="PF03949">
    <property type="entry name" value="Malic_M"/>
    <property type="match status" value="2"/>
</dbReference>
<dbReference type="SUPFAM" id="SSF51735">
    <property type="entry name" value="NAD(P)-binding Rossmann-fold domains"/>
    <property type="match status" value="1"/>
</dbReference>
<feature type="binding site" evidence="8">
    <location>
        <position position="210"/>
    </location>
    <ligand>
        <name>a divalent metal cation</name>
        <dbReference type="ChEBI" id="CHEBI:60240"/>
    </ligand>
</feature>
<dbReference type="OrthoDB" id="9805787at2"/>
<dbReference type="Proteomes" id="UP000318017">
    <property type="component" value="Chromosome"/>
</dbReference>
<dbReference type="KEGG" id="ahel:Q31a_34050"/>
<comment type="cofactor">
    <cofactor evidence="1">
        <name>Mn(2+)</name>
        <dbReference type="ChEBI" id="CHEBI:29035"/>
    </cofactor>
</comment>
<evidence type="ECO:0000313" key="12">
    <source>
        <dbReference type="Proteomes" id="UP000318017"/>
    </source>
</evidence>
<dbReference type="Gene3D" id="3.40.50.720">
    <property type="entry name" value="NAD(P)-binding Rossmann-like Domain"/>
    <property type="match status" value="1"/>
</dbReference>
<dbReference type="InterPro" id="IPR012301">
    <property type="entry name" value="Malic_N_dom"/>
</dbReference>
<evidence type="ECO:0000259" key="10">
    <source>
        <dbReference type="PROSITE" id="PS51671"/>
    </source>
</evidence>
<dbReference type="FunFam" id="3.40.50.720:FF:000095">
    <property type="entry name" value="NADP-dependent malic enzyme"/>
    <property type="match status" value="1"/>
</dbReference>
<dbReference type="EC" id="1.1.1.38" evidence="11"/>
<protein>
    <submittedName>
        <fullName evidence="11">NAD-dependent malic enzyme</fullName>
        <ecNumber evidence="11">1.1.1.38</ecNumber>
    </submittedName>
</protein>
<dbReference type="AlphaFoldDB" id="A0A518G930"/>
<feature type="domain" description="ACT" evidence="10">
    <location>
        <begin position="11"/>
        <end position="85"/>
    </location>
</feature>
<dbReference type="FunFam" id="3.40.50.10380:FF:000003">
    <property type="entry name" value="NADP-dependent malic enzyme"/>
    <property type="match status" value="1"/>
</dbReference>
<dbReference type="InterPro" id="IPR037062">
    <property type="entry name" value="Malic_N_dom_sf"/>
</dbReference>
<dbReference type="SUPFAM" id="SSF55021">
    <property type="entry name" value="ACT-like"/>
    <property type="match status" value="1"/>
</dbReference>
<comment type="pathway">
    <text evidence="5">Amino-acid biosynthesis.</text>
</comment>
<dbReference type="Pfam" id="PF00390">
    <property type="entry name" value="malic"/>
    <property type="match status" value="1"/>
</dbReference>
<dbReference type="RefSeq" id="WP_145079690.1">
    <property type="nucleotide sequence ID" value="NZ_CP036298.1"/>
</dbReference>
<evidence type="ECO:0000256" key="4">
    <source>
        <dbReference type="ARBA" id="ARBA00023002"/>
    </source>
</evidence>
<evidence type="ECO:0000256" key="3">
    <source>
        <dbReference type="ARBA" id="ARBA00022723"/>
    </source>
</evidence>
<evidence type="ECO:0000256" key="5">
    <source>
        <dbReference type="ARBA" id="ARBA00029440"/>
    </source>
</evidence>
<dbReference type="CDD" id="cd05311">
    <property type="entry name" value="NAD_bind_2_malic_enz"/>
    <property type="match status" value="1"/>
</dbReference>
<name>A0A518G930_9BACT</name>
<dbReference type="InterPro" id="IPR001891">
    <property type="entry name" value="Malic_OxRdtase"/>
</dbReference>
<dbReference type="InterPro" id="IPR012302">
    <property type="entry name" value="Malic_NAD-bd"/>
</dbReference>
<feature type="binding site" evidence="7">
    <location>
        <position position="362"/>
    </location>
    <ligand>
        <name>(S)-malate</name>
        <dbReference type="ChEBI" id="CHEBI:15589"/>
    </ligand>
</feature>
<dbReference type="PROSITE" id="PS51671">
    <property type="entry name" value="ACT"/>
    <property type="match status" value="1"/>
</dbReference>
<keyword evidence="3 8" id="KW-0479">Metal-binding</keyword>
<dbReference type="GO" id="GO:0046872">
    <property type="term" value="F:metal ion binding"/>
    <property type="evidence" value="ECO:0007669"/>
    <property type="project" value="UniProtKB-KW"/>
</dbReference>
<keyword evidence="4 11" id="KW-0560">Oxidoreductase</keyword>
<dbReference type="InterPro" id="IPR046346">
    <property type="entry name" value="Aminoacid_DH-like_N_sf"/>
</dbReference>
<dbReference type="SMART" id="SM00919">
    <property type="entry name" value="Malic_M"/>
    <property type="match status" value="1"/>
</dbReference>
<feature type="active site" description="Proton donor" evidence="6">
    <location>
        <position position="113"/>
    </location>
</feature>
<dbReference type="SUPFAM" id="SSF53223">
    <property type="entry name" value="Aminoacid dehydrogenase-like, N-terminal domain"/>
    <property type="match status" value="1"/>
</dbReference>
<dbReference type="InterPro" id="IPR045865">
    <property type="entry name" value="ACT-like_dom_sf"/>
</dbReference>
<comment type="similarity">
    <text evidence="2 9">Belongs to the malic enzymes family.</text>
</comment>
<evidence type="ECO:0000256" key="2">
    <source>
        <dbReference type="ARBA" id="ARBA00008785"/>
    </source>
</evidence>
<dbReference type="InterPro" id="IPR045213">
    <property type="entry name" value="Malic_NAD-bd_bact_type"/>
</dbReference>
<evidence type="ECO:0000313" key="11">
    <source>
        <dbReference type="EMBL" id="QDV25083.1"/>
    </source>
</evidence>
<dbReference type="InterPro" id="IPR036291">
    <property type="entry name" value="NAD(P)-bd_dom_sf"/>
</dbReference>
<feature type="active site" description="Proton acceptor" evidence="6">
    <location>
        <position position="168"/>
    </location>
</feature>
<dbReference type="InterPro" id="IPR002912">
    <property type="entry name" value="ACT_dom"/>
</dbReference>
<evidence type="ECO:0000256" key="9">
    <source>
        <dbReference type="RuleBase" id="RU003427"/>
    </source>
</evidence>
<evidence type="ECO:0000256" key="6">
    <source>
        <dbReference type="PIRSR" id="PIRSR000106-1"/>
    </source>
</evidence>
<dbReference type="PANTHER" id="PTHR43237">
    <property type="entry name" value="NADP-DEPENDENT MALIC ENZYME"/>
    <property type="match status" value="1"/>
</dbReference>
<dbReference type="Gene3D" id="3.40.50.10380">
    <property type="entry name" value="Malic enzyme, N-terminal domain"/>
    <property type="match status" value="1"/>
</dbReference>
<comment type="cofactor">
    <cofactor evidence="8">
        <name>Mg(2+)</name>
        <dbReference type="ChEBI" id="CHEBI:18420"/>
    </cofactor>
    <cofactor evidence="8">
        <name>Mn(2+)</name>
        <dbReference type="ChEBI" id="CHEBI:29035"/>
    </cofactor>
    <text evidence="8">Divalent metal cations. Prefers magnesium or manganese.</text>
</comment>
<dbReference type="SMART" id="SM01274">
    <property type="entry name" value="malic"/>
    <property type="match status" value="1"/>
</dbReference>
<dbReference type="PANTHER" id="PTHR43237:SF4">
    <property type="entry name" value="NADP-DEPENDENT MALIC ENZYME"/>
    <property type="match status" value="1"/>
</dbReference>
<organism evidence="11 12">
    <name type="scientific">Aureliella helgolandensis</name>
    <dbReference type="NCBI Taxonomy" id="2527968"/>
    <lineage>
        <taxon>Bacteria</taxon>
        <taxon>Pseudomonadati</taxon>
        <taxon>Planctomycetota</taxon>
        <taxon>Planctomycetia</taxon>
        <taxon>Pirellulales</taxon>
        <taxon>Pirellulaceae</taxon>
        <taxon>Aureliella</taxon>
    </lineage>
</organism>
<gene>
    <name evidence="11" type="ORF">Q31a_34050</name>
</gene>
<dbReference type="GO" id="GO:0004470">
    <property type="term" value="F:malic enzyme activity"/>
    <property type="evidence" value="ECO:0007669"/>
    <property type="project" value="InterPro"/>
</dbReference>
<dbReference type="GO" id="GO:0016616">
    <property type="term" value="F:oxidoreductase activity, acting on the CH-OH group of donors, NAD or NADP as acceptor"/>
    <property type="evidence" value="ECO:0007669"/>
    <property type="project" value="InterPro"/>
</dbReference>
<evidence type="ECO:0000256" key="8">
    <source>
        <dbReference type="PIRSR" id="PIRSR000106-3"/>
    </source>
</evidence>